<dbReference type="PRINTS" id="PR00773">
    <property type="entry name" value="GRPEPROTEIN"/>
</dbReference>
<feature type="compositionally biased region" description="Acidic residues" evidence="6">
    <location>
        <begin position="56"/>
        <end position="65"/>
    </location>
</feature>
<dbReference type="AlphaFoldDB" id="A0AA49GJB7"/>
<dbReference type="Pfam" id="PF01025">
    <property type="entry name" value="GrpE"/>
    <property type="match status" value="1"/>
</dbReference>
<dbReference type="GO" id="GO:0005737">
    <property type="term" value="C:cytoplasm"/>
    <property type="evidence" value="ECO:0007669"/>
    <property type="project" value="UniProtKB-SubCell"/>
</dbReference>
<reference evidence="7" key="2">
    <citation type="journal article" date="2024" name="Antonie Van Leeuwenhoek">
        <title>Roseihalotalea indica gen. nov., sp. nov., a halophilic Bacteroidetes from mesopelagic Southwest Indian Ocean with higher carbohydrate metabolic potential.</title>
        <authorList>
            <person name="Chen B."/>
            <person name="Zhang M."/>
            <person name="Lin D."/>
            <person name="Ye J."/>
            <person name="Tang K."/>
        </authorList>
    </citation>
    <scope>NUCLEOTIDE SEQUENCE</scope>
    <source>
        <strain evidence="7">TK19036</strain>
    </source>
</reference>
<sequence>MNQKFETMVDKENQKPENDPMVEDRTTNEDINNESQEQETPDMESEQLNEQPQNEEASEETSEADNAEIAIAEAKDKYLRLYAEFENFRRRTAKERSTLIKTASEDIVSALLPVVDDFERSLDIFKDNEAVAPMYEGIQLVHQKMLKILEQKGLTRMEVSQGSDFDSEYHEAVVQTPAPSEELKGKVVDVIEGGYFMGDKVLRYAKVVIGS</sequence>
<name>A0AA49GJB7_9BACT</name>
<accession>A0AA49GJB7</accession>
<evidence type="ECO:0000256" key="5">
    <source>
        <dbReference type="RuleBase" id="RU004478"/>
    </source>
</evidence>
<dbReference type="CDD" id="cd00446">
    <property type="entry name" value="GrpE"/>
    <property type="match status" value="1"/>
</dbReference>
<comment type="similarity">
    <text evidence="1 3 5">Belongs to the GrpE family.</text>
</comment>
<comment type="subcellular location">
    <subcellularLocation>
        <location evidence="3">Cytoplasm</location>
    </subcellularLocation>
</comment>
<comment type="function">
    <text evidence="3 4">Participates actively in the response to hyperosmotic and heat shock by preventing the aggregation of stress-denatured proteins, in association with DnaK and GrpE. It is the nucleotide exchange factor for DnaK and may function as a thermosensor. Unfolded proteins bind initially to DnaJ; upon interaction with the DnaJ-bound protein, DnaK hydrolyzes its bound ATP, resulting in the formation of a stable complex. GrpE releases ADP from DnaK; ATP binding to DnaK triggers the release of the substrate protein, thus completing the reaction cycle. Several rounds of ATP-dependent interactions between DnaJ, DnaK and GrpE are required for fully efficient folding.</text>
</comment>
<evidence type="ECO:0000313" key="7">
    <source>
        <dbReference type="EMBL" id="WKN34731.1"/>
    </source>
</evidence>
<evidence type="ECO:0000256" key="3">
    <source>
        <dbReference type="HAMAP-Rule" id="MF_01151"/>
    </source>
</evidence>
<keyword evidence="3" id="KW-0963">Cytoplasm</keyword>
<feature type="region of interest" description="Disordered" evidence="6">
    <location>
        <begin position="1"/>
        <end position="65"/>
    </location>
</feature>
<dbReference type="InterPro" id="IPR013805">
    <property type="entry name" value="GrpE_CC"/>
</dbReference>
<dbReference type="SUPFAM" id="SSF58014">
    <property type="entry name" value="Coiled-coil domain of nucleotide exchange factor GrpE"/>
    <property type="match status" value="1"/>
</dbReference>
<reference evidence="7" key="1">
    <citation type="journal article" date="2023" name="Comput. Struct. Biotechnol. J.">
        <title>Discovery of a novel marine Bacteroidetes with a rich repertoire of carbohydrate-active enzymes.</title>
        <authorList>
            <person name="Chen B."/>
            <person name="Liu G."/>
            <person name="Chen Q."/>
            <person name="Wang H."/>
            <person name="Liu L."/>
            <person name="Tang K."/>
        </authorList>
    </citation>
    <scope>NUCLEOTIDE SEQUENCE</scope>
    <source>
        <strain evidence="7">TK19036</strain>
    </source>
</reference>
<comment type="subunit">
    <text evidence="3">Homodimer.</text>
</comment>
<dbReference type="InterPro" id="IPR009012">
    <property type="entry name" value="GrpE_head"/>
</dbReference>
<dbReference type="HAMAP" id="MF_01151">
    <property type="entry name" value="GrpE"/>
    <property type="match status" value="1"/>
</dbReference>
<keyword evidence="2 3" id="KW-0143">Chaperone</keyword>
<organism evidence="7">
    <name type="scientific">Roseihalotalea indica</name>
    <dbReference type="NCBI Taxonomy" id="2867963"/>
    <lineage>
        <taxon>Bacteria</taxon>
        <taxon>Pseudomonadati</taxon>
        <taxon>Bacteroidota</taxon>
        <taxon>Cytophagia</taxon>
        <taxon>Cytophagales</taxon>
        <taxon>Catalimonadaceae</taxon>
        <taxon>Roseihalotalea</taxon>
    </lineage>
</organism>
<evidence type="ECO:0000256" key="6">
    <source>
        <dbReference type="SAM" id="MobiDB-lite"/>
    </source>
</evidence>
<feature type="compositionally biased region" description="Acidic residues" evidence="6">
    <location>
        <begin position="36"/>
        <end position="47"/>
    </location>
</feature>
<dbReference type="PANTHER" id="PTHR21237:SF23">
    <property type="entry name" value="GRPE PROTEIN HOMOLOG, MITOCHONDRIAL"/>
    <property type="match status" value="1"/>
</dbReference>
<feature type="compositionally biased region" description="Basic and acidic residues" evidence="6">
    <location>
        <begin position="7"/>
        <end position="28"/>
    </location>
</feature>
<evidence type="ECO:0000256" key="4">
    <source>
        <dbReference type="RuleBase" id="RU000639"/>
    </source>
</evidence>
<dbReference type="PROSITE" id="PS01071">
    <property type="entry name" value="GRPE"/>
    <property type="match status" value="1"/>
</dbReference>
<dbReference type="GO" id="GO:0006457">
    <property type="term" value="P:protein folding"/>
    <property type="evidence" value="ECO:0007669"/>
    <property type="project" value="InterPro"/>
</dbReference>
<protein>
    <recommendedName>
        <fullName evidence="3 4">Protein GrpE</fullName>
    </recommendedName>
    <alternativeName>
        <fullName evidence="3">HSP-70 cofactor</fullName>
    </alternativeName>
</protein>
<evidence type="ECO:0000256" key="1">
    <source>
        <dbReference type="ARBA" id="ARBA00009054"/>
    </source>
</evidence>
<dbReference type="Gene3D" id="3.90.20.20">
    <property type="match status" value="1"/>
</dbReference>
<dbReference type="GO" id="GO:0000774">
    <property type="term" value="F:adenyl-nucleotide exchange factor activity"/>
    <property type="evidence" value="ECO:0007669"/>
    <property type="project" value="InterPro"/>
</dbReference>
<evidence type="ECO:0000256" key="2">
    <source>
        <dbReference type="ARBA" id="ARBA00023186"/>
    </source>
</evidence>
<dbReference type="GO" id="GO:0051082">
    <property type="term" value="F:unfolded protein binding"/>
    <property type="evidence" value="ECO:0007669"/>
    <property type="project" value="TreeGrafter"/>
</dbReference>
<dbReference type="PANTHER" id="PTHR21237">
    <property type="entry name" value="GRPE PROTEIN"/>
    <property type="match status" value="1"/>
</dbReference>
<gene>
    <name evidence="3" type="primary">grpE</name>
    <name evidence="7" type="ORF">K4G66_20360</name>
</gene>
<dbReference type="Gene3D" id="2.30.22.10">
    <property type="entry name" value="Head domain of nucleotide exchange factor GrpE"/>
    <property type="match status" value="1"/>
</dbReference>
<keyword evidence="3 4" id="KW-0346">Stress response</keyword>
<dbReference type="GO" id="GO:0051087">
    <property type="term" value="F:protein-folding chaperone binding"/>
    <property type="evidence" value="ECO:0007669"/>
    <property type="project" value="InterPro"/>
</dbReference>
<dbReference type="GO" id="GO:0042803">
    <property type="term" value="F:protein homodimerization activity"/>
    <property type="evidence" value="ECO:0007669"/>
    <property type="project" value="InterPro"/>
</dbReference>
<dbReference type="EMBL" id="CP120682">
    <property type="protein sequence ID" value="WKN34731.1"/>
    <property type="molecule type" value="Genomic_DNA"/>
</dbReference>
<dbReference type="SUPFAM" id="SSF51064">
    <property type="entry name" value="Head domain of nucleotide exchange factor GrpE"/>
    <property type="match status" value="1"/>
</dbReference>
<proteinExistence type="inferred from homology"/>
<dbReference type="InterPro" id="IPR000740">
    <property type="entry name" value="GrpE"/>
</dbReference>